<feature type="compositionally biased region" description="Basic and acidic residues" evidence="13">
    <location>
        <begin position="477"/>
        <end position="494"/>
    </location>
</feature>
<feature type="compositionally biased region" description="Polar residues" evidence="13">
    <location>
        <begin position="350"/>
        <end position="373"/>
    </location>
</feature>
<dbReference type="SMART" id="SM00239">
    <property type="entry name" value="C2"/>
    <property type="match status" value="1"/>
</dbReference>
<dbReference type="GO" id="GO:0055038">
    <property type="term" value="C:recycling endosome membrane"/>
    <property type="evidence" value="ECO:0007669"/>
    <property type="project" value="UniProtKB-SubCell"/>
</dbReference>
<evidence type="ECO:0000256" key="12">
    <source>
        <dbReference type="ARBA" id="ARBA00071491"/>
    </source>
</evidence>
<dbReference type="SUPFAM" id="SSF49562">
    <property type="entry name" value="C2 domain (Calcium/lipid-binding domain, CaLB)"/>
    <property type="match status" value="1"/>
</dbReference>
<dbReference type="Pfam" id="PF09457">
    <property type="entry name" value="RBD-FIP"/>
    <property type="match status" value="1"/>
</dbReference>
<name>A0A9D3XF00_9SAUR</name>
<dbReference type="FunFam" id="2.60.40.150:FF:000070">
    <property type="entry name" value="rab11 family-interacting protein 2 isoform X1"/>
    <property type="match status" value="1"/>
</dbReference>
<keyword evidence="17" id="KW-1185">Reference proteome</keyword>
<evidence type="ECO:0000259" key="15">
    <source>
        <dbReference type="PROSITE" id="PS51511"/>
    </source>
</evidence>
<feature type="region of interest" description="Disordered" evidence="13">
    <location>
        <begin position="712"/>
        <end position="744"/>
    </location>
</feature>
<dbReference type="InterPro" id="IPR037789">
    <property type="entry name" value="FIP_classI"/>
</dbReference>
<accession>A0A9D3XF00</accession>
<dbReference type="InterPro" id="IPR019018">
    <property type="entry name" value="Rab-bd_FIP-RBD"/>
</dbReference>
<dbReference type="GO" id="GO:0023052">
    <property type="term" value="P:signaling"/>
    <property type="evidence" value="ECO:0007669"/>
    <property type="project" value="UniProtKB-ARBA"/>
</dbReference>
<keyword evidence="5" id="KW-0597">Phosphoprotein</keyword>
<feature type="compositionally biased region" description="Polar residues" evidence="13">
    <location>
        <begin position="388"/>
        <end position="397"/>
    </location>
</feature>
<organism evidence="16 17">
    <name type="scientific">Mauremys mutica</name>
    <name type="common">yellowpond turtle</name>
    <dbReference type="NCBI Taxonomy" id="74926"/>
    <lineage>
        <taxon>Eukaryota</taxon>
        <taxon>Metazoa</taxon>
        <taxon>Chordata</taxon>
        <taxon>Craniata</taxon>
        <taxon>Vertebrata</taxon>
        <taxon>Euteleostomi</taxon>
        <taxon>Archelosauria</taxon>
        <taxon>Testudinata</taxon>
        <taxon>Testudines</taxon>
        <taxon>Cryptodira</taxon>
        <taxon>Durocryptodira</taxon>
        <taxon>Testudinoidea</taxon>
        <taxon>Geoemydidae</taxon>
        <taxon>Geoemydinae</taxon>
        <taxon>Mauremys</taxon>
    </lineage>
</organism>
<evidence type="ECO:0000256" key="1">
    <source>
        <dbReference type="ARBA" id="ARBA00004202"/>
    </source>
</evidence>
<evidence type="ECO:0000256" key="8">
    <source>
        <dbReference type="ARBA" id="ARBA00022927"/>
    </source>
</evidence>
<feature type="domain" description="FIP-RBD" evidence="15">
    <location>
        <begin position="1355"/>
        <end position="1417"/>
    </location>
</feature>
<feature type="compositionally biased region" description="Polar residues" evidence="13">
    <location>
        <begin position="880"/>
        <end position="903"/>
    </location>
</feature>
<feature type="compositionally biased region" description="Polar residues" evidence="13">
    <location>
        <begin position="495"/>
        <end position="504"/>
    </location>
</feature>
<reference evidence="16" key="1">
    <citation type="submission" date="2021-09" db="EMBL/GenBank/DDBJ databases">
        <title>The genome of Mauremys mutica provides insights into the evolution of semi-aquatic lifestyle.</title>
        <authorList>
            <person name="Gong S."/>
            <person name="Gao Y."/>
        </authorList>
    </citation>
    <scope>NUCLEOTIDE SEQUENCE</scope>
    <source>
        <strain evidence="16">MM-2020</strain>
        <tissue evidence="16">Muscle</tissue>
    </source>
</reference>
<dbReference type="GO" id="GO:0005886">
    <property type="term" value="C:plasma membrane"/>
    <property type="evidence" value="ECO:0007669"/>
    <property type="project" value="UniProtKB-SubCell"/>
</dbReference>
<keyword evidence="7" id="KW-0967">Endosome</keyword>
<dbReference type="PROSITE" id="PS51511">
    <property type="entry name" value="FIP_RBD"/>
    <property type="match status" value="1"/>
</dbReference>
<evidence type="ECO:0000313" key="17">
    <source>
        <dbReference type="Proteomes" id="UP000827986"/>
    </source>
</evidence>
<dbReference type="GO" id="GO:0031267">
    <property type="term" value="F:small GTPase binding"/>
    <property type="evidence" value="ECO:0007669"/>
    <property type="project" value="InterPro"/>
</dbReference>
<feature type="region of interest" description="Disordered" evidence="13">
    <location>
        <begin position="848"/>
        <end position="923"/>
    </location>
</feature>
<dbReference type="PROSITE" id="PS50004">
    <property type="entry name" value="C2"/>
    <property type="match status" value="1"/>
</dbReference>
<dbReference type="InterPro" id="IPR037245">
    <property type="entry name" value="FIP-RBD_C_sf"/>
</dbReference>
<dbReference type="InterPro" id="IPR035892">
    <property type="entry name" value="C2_domain_sf"/>
</dbReference>
<dbReference type="EMBL" id="JAHDVG010000474">
    <property type="protein sequence ID" value="KAH1177830.1"/>
    <property type="molecule type" value="Genomic_DNA"/>
</dbReference>
<feature type="compositionally biased region" description="Basic and acidic residues" evidence="13">
    <location>
        <begin position="1268"/>
        <end position="1286"/>
    </location>
</feature>
<evidence type="ECO:0000259" key="14">
    <source>
        <dbReference type="PROSITE" id="PS50004"/>
    </source>
</evidence>
<evidence type="ECO:0000256" key="2">
    <source>
        <dbReference type="ARBA" id="ARBA00004654"/>
    </source>
</evidence>
<evidence type="ECO:0000256" key="7">
    <source>
        <dbReference type="ARBA" id="ARBA00022753"/>
    </source>
</evidence>
<dbReference type="InterPro" id="IPR000008">
    <property type="entry name" value="C2_dom"/>
</dbReference>
<comment type="subcellular location">
    <subcellularLocation>
        <location evidence="1">Cell membrane</location>
        <topology evidence="1">Peripheral membrane protein</topology>
    </subcellularLocation>
    <subcellularLocation>
        <location evidence="2">Recycling endosome membrane</location>
        <topology evidence="2">Peripheral membrane protein</topology>
    </subcellularLocation>
</comment>
<feature type="compositionally biased region" description="Polar residues" evidence="13">
    <location>
        <begin position="712"/>
        <end position="730"/>
    </location>
</feature>
<dbReference type="FunFam" id="1.20.5.2440:FF:000002">
    <property type="entry name" value="rab11 family-interacting protein 2 isoform X1"/>
    <property type="match status" value="1"/>
</dbReference>
<evidence type="ECO:0000256" key="4">
    <source>
        <dbReference type="ARBA" id="ARBA00022475"/>
    </source>
</evidence>
<evidence type="ECO:0000256" key="11">
    <source>
        <dbReference type="ARBA" id="ARBA00062390"/>
    </source>
</evidence>
<feature type="region of interest" description="Disordered" evidence="13">
    <location>
        <begin position="1246"/>
        <end position="1286"/>
    </location>
</feature>
<evidence type="ECO:0000256" key="6">
    <source>
        <dbReference type="ARBA" id="ARBA00022737"/>
    </source>
</evidence>
<feature type="domain" description="C2" evidence="14">
    <location>
        <begin position="1"/>
        <end position="122"/>
    </location>
</feature>
<dbReference type="Pfam" id="PF00168">
    <property type="entry name" value="C2"/>
    <property type="match status" value="1"/>
</dbReference>
<feature type="compositionally biased region" description="Basic and acidic residues" evidence="13">
    <location>
        <begin position="339"/>
        <end position="349"/>
    </location>
</feature>
<dbReference type="PANTHER" id="PTHR15746:SF22">
    <property type="entry name" value="RAB11 FAMILY-INTERACTING PROTEIN 1"/>
    <property type="match status" value="1"/>
</dbReference>
<feature type="compositionally biased region" description="Polar residues" evidence="13">
    <location>
        <begin position="1302"/>
        <end position="1314"/>
    </location>
</feature>
<sequence length="1426" mass="156910">MSLSDSPPRWAPTHVQVTVLQARGLRPKAKGAGGGSDAYALMALGKEKFATSVSERCLGAPVWREEATFELPPRRPGHGGEPALQLTVLHRALLGLDKFLGRAEIRLAELQEEGGRRSTRWYKLHSKPGKKEKERGEIEVDIQFMRSNMTASMFDLSMKDKSRSPFGKLKGKLKGKRANGLPDTASAIIPSITHSPADSEEESPEREKKKSKIKTLFSKPGLQKTSLSQSMSVLPAFQPVTEKVRLKPGDFQSKWGEDDDDESFPPNSEKAFGNKPEDNLLHAPVLMAHKRTASADNKQLNEITSSNTKKEGLSLFSGLKSKNDPTPRSNVCINGNHVYRKESETKKDNTPSSSPQTFRKNQISESEENPSSKSTKEHEKTGRMSPSRGLSGSHSLESFKSMTLPSYKLLSGGDLLGNSASLSLETAKEETKEDKKQENKKSALLSLVTGRKEVVKNDVENMSDITLKEREVKLLEEKKNEKEVKPVEIPKDYNQESTPKNSITADVPRNKKSHNPFDESLMEEQKPDKSAASARTIQTKAVKPRLGVSSEDETEATLPTSVPDSLPAFLSAHHSSNDNNPFTSKLGQKFKARDSGSSLPPFLISGQRSNDGNPFISDWEQESKAQDSESFTSPLLYFPHPPATLGHVSPPLLSTHLSIDNNPFVSKLGQESKVQDLKSFTSPPSFSLPSAVSSKSYCSFAINFADSEHPTFVSSEESQNESLTNDTNTVSNSLGSLSESPPLPVYERVGQTPRKQCDAKEVQIVSLDKKNNSGVKKSVTFHLDELENTDSSRNHAETLDREPCERWHPDQCEEMFTADPTVIEKRHGFASVLGMECYPSSKLCDESESSVQNNESTVQEDVETSSSGAETWMKDGKELTSLSKSNYSLSPGNAVIQPSSAESKLSEEQELRSGKKSKNSLKMEEFGLTLQSRVTHAIKSDSSVQVELPKPTPRVHTLLPKNPNKSEDVSELNPLFAKPEPTPRNAKPKPTPRNAVKPNKCAPVSLTDRPKDEELLTPSDSTMSGSGFVFHRENPMNPHENPAGDSLLKTANLSTTHHLDRDDSNNGHLKHKSYGHDDSLFDSGTALKSAIPVTGDQSLTHVGLPVIPEVGSDDELLDNYQKNNEMTAIYKSFPNTENQCIGSLSVTEEEKLSSDMSSTDRASILLQKGEGGPEDACKSSKSSKLNSVVDIHSASSKTSESGLDMFYPSEHGCVVEEQELKESSSIKESRKSDFFEPSEKSVSFTSLSSSSQLSLSSSSPQSGACDSSRAESVKKPPAESFSHKVENAGKKKLLQAWVSPSETLPNQTQQNGGSVSVKHRPHPVKPMNTTANKSHTKNLTTAAKMDENWTESNRKKYDPSEPAYAYAQLTHDELIQLVLRQKDTITKRDLQVRELENYIDNLLVRVMEETPNILRAPSPKYKAGRM</sequence>
<feature type="compositionally biased region" description="Polar residues" evidence="13">
    <location>
        <begin position="324"/>
        <end position="333"/>
    </location>
</feature>
<dbReference type="GO" id="GO:0007154">
    <property type="term" value="P:cell communication"/>
    <property type="evidence" value="ECO:0007669"/>
    <property type="project" value="UniProtKB-ARBA"/>
</dbReference>
<dbReference type="Gene3D" id="2.60.40.150">
    <property type="entry name" value="C2 domain"/>
    <property type="match status" value="1"/>
</dbReference>
<keyword evidence="6" id="KW-0677">Repeat</keyword>
<comment type="function">
    <text evidence="10">A Rab11 effector binding preferentially phosphatidylinositol 3,4,5-trisphosphate (PtdInsP3) and phosphatidic acid (PA) and acting in the regulation of the transport of vesicles from the endosomal recycling compartment (ERC) to the plasma membrane. Involved in insulin granule exocytosis. Also involved in receptor-mediated endocytosis and membrane trafficking of recycling endosomes, probably originating from clathrin-coated vesicles. Required in a complex with MYO5B and RAB11 for the transport of NPC1L1 to the plasma membrane. Also acts as a regulator of cell polarity. Plays an essential role in phagocytosis through a mechanism involving TICAM2, RAC1 and CDC42 Rho GTPases for controlling actin-dynamics.</text>
</comment>
<comment type="subunit">
    <text evidence="11">Homooligomerizes in a Rab11-independent manner. Forms a heterooligomeric complex with RAB11FIP4. Interacts with AP2A1, MYO5B, RAB25 and REPS1. Interacts with RAB11A and RAB11B (activated GTP-bound form). Interacts with NPC1L1. Interacts (via NPF motifs) with EHD1 and EHD3. Interacts with TICAM2; this interaction directs RAB11FIP2 to the phagosome. Interacts with RAB14 and RAB25 (GTP-bound forms).</text>
</comment>
<protein>
    <recommendedName>
        <fullName evidence="12">Rab11 family-interacting protein 2</fullName>
    </recommendedName>
</protein>
<evidence type="ECO:0000256" key="3">
    <source>
        <dbReference type="ARBA" id="ARBA00022448"/>
    </source>
</evidence>
<feature type="region of interest" description="Disordered" evidence="13">
    <location>
        <begin position="1302"/>
        <end position="1332"/>
    </location>
</feature>
<dbReference type="Gene3D" id="1.20.5.2440">
    <property type="match status" value="1"/>
</dbReference>
<dbReference type="GO" id="GO:0045055">
    <property type="term" value="P:regulated exocytosis"/>
    <property type="evidence" value="ECO:0007669"/>
    <property type="project" value="TreeGrafter"/>
</dbReference>
<comment type="caution">
    <text evidence="16">The sequence shown here is derived from an EMBL/GenBank/DDBJ whole genome shotgun (WGS) entry which is preliminary data.</text>
</comment>
<dbReference type="SUPFAM" id="SSF144270">
    <property type="entry name" value="Eferin C-derminal domain-like"/>
    <property type="match status" value="1"/>
</dbReference>
<keyword evidence="8" id="KW-0653">Protein transport</keyword>
<feature type="compositionally biased region" description="Basic and acidic residues" evidence="13">
    <location>
        <begin position="904"/>
        <end position="913"/>
    </location>
</feature>
<dbReference type="Proteomes" id="UP000827986">
    <property type="component" value="Unassembled WGS sequence"/>
</dbReference>
<feature type="region of interest" description="Disordered" evidence="13">
    <location>
        <begin position="939"/>
        <end position="1029"/>
    </location>
</feature>
<feature type="region of interest" description="Disordered" evidence="13">
    <location>
        <begin position="250"/>
        <end position="397"/>
    </location>
</feature>
<feature type="compositionally biased region" description="Low complexity" evidence="13">
    <location>
        <begin position="1246"/>
        <end position="1262"/>
    </location>
</feature>
<gene>
    <name evidence="16" type="ORF">KIL84_011532</name>
</gene>
<feature type="compositionally biased region" description="Polar residues" evidence="13">
    <location>
        <begin position="294"/>
        <end position="307"/>
    </location>
</feature>
<keyword evidence="3" id="KW-0813">Transport</keyword>
<keyword evidence="9" id="KW-0472">Membrane</keyword>
<feature type="region of interest" description="Disordered" evidence="13">
    <location>
        <begin position="165"/>
        <end position="213"/>
    </location>
</feature>
<evidence type="ECO:0000256" key="10">
    <source>
        <dbReference type="ARBA" id="ARBA00055128"/>
    </source>
</evidence>
<dbReference type="PANTHER" id="PTHR15746">
    <property type="entry name" value="RAB11-RELATED"/>
    <property type="match status" value="1"/>
</dbReference>
<evidence type="ECO:0000313" key="16">
    <source>
        <dbReference type="EMBL" id="KAH1177830.1"/>
    </source>
</evidence>
<keyword evidence="4" id="KW-1003">Cell membrane</keyword>
<evidence type="ECO:0000256" key="13">
    <source>
        <dbReference type="SAM" id="MobiDB-lite"/>
    </source>
</evidence>
<feature type="compositionally biased region" description="Low complexity" evidence="13">
    <location>
        <begin position="731"/>
        <end position="740"/>
    </location>
</feature>
<dbReference type="GO" id="GO:0015031">
    <property type="term" value="P:protein transport"/>
    <property type="evidence" value="ECO:0007669"/>
    <property type="project" value="UniProtKB-KW"/>
</dbReference>
<dbReference type="OrthoDB" id="8956628at2759"/>
<evidence type="ECO:0000256" key="9">
    <source>
        <dbReference type="ARBA" id="ARBA00023136"/>
    </source>
</evidence>
<proteinExistence type="predicted"/>
<evidence type="ECO:0000256" key="5">
    <source>
        <dbReference type="ARBA" id="ARBA00022553"/>
    </source>
</evidence>
<feature type="compositionally biased region" description="Polar residues" evidence="13">
    <location>
        <begin position="573"/>
        <end position="586"/>
    </location>
</feature>
<feature type="region of interest" description="Disordered" evidence="13">
    <location>
        <begin position="477"/>
        <end position="633"/>
    </location>
</feature>